<reference evidence="1" key="1">
    <citation type="journal article" date="2023" name="G3 (Bethesda)">
        <title>Whole genome assembly and annotation of the endangered Caribbean coral Acropora cervicornis.</title>
        <authorList>
            <person name="Selwyn J.D."/>
            <person name="Vollmer S.V."/>
        </authorList>
    </citation>
    <scope>NUCLEOTIDE SEQUENCE</scope>
    <source>
        <strain evidence="1">K2</strain>
    </source>
</reference>
<gene>
    <name evidence="1" type="ORF">P5673_007637</name>
</gene>
<dbReference type="Proteomes" id="UP001249851">
    <property type="component" value="Unassembled WGS sequence"/>
</dbReference>
<comment type="caution">
    <text evidence="1">The sequence shown here is derived from an EMBL/GenBank/DDBJ whole genome shotgun (WGS) entry which is preliminary data.</text>
</comment>
<accession>A0AAD9VBB0</accession>
<evidence type="ECO:0000313" key="1">
    <source>
        <dbReference type="EMBL" id="KAK2567767.1"/>
    </source>
</evidence>
<keyword evidence="2" id="KW-1185">Reference proteome</keyword>
<sequence>MVVTVKRVTANRRLIWYPRILQNVSPNTHCPLTRVTTNTGKTVKARIRFAKDKFKTNKLGIVRSCLLRNTTNIITMFSRDAETNRRDAKDTSRRSIIKSRCLQRSTGGGNYEYQSNLFKEMTFYLDPISSYASSLFQPAFHNGEKMMSLENTSFHIRDRASKFCSRIVKRTVITQFIVSFRREDIVQLTPCLQLNSCSVR</sequence>
<organism evidence="1 2">
    <name type="scientific">Acropora cervicornis</name>
    <name type="common">Staghorn coral</name>
    <dbReference type="NCBI Taxonomy" id="6130"/>
    <lineage>
        <taxon>Eukaryota</taxon>
        <taxon>Metazoa</taxon>
        <taxon>Cnidaria</taxon>
        <taxon>Anthozoa</taxon>
        <taxon>Hexacorallia</taxon>
        <taxon>Scleractinia</taxon>
        <taxon>Astrocoeniina</taxon>
        <taxon>Acroporidae</taxon>
        <taxon>Acropora</taxon>
    </lineage>
</organism>
<dbReference type="AlphaFoldDB" id="A0AAD9VBB0"/>
<name>A0AAD9VBB0_ACRCE</name>
<evidence type="ECO:0000313" key="2">
    <source>
        <dbReference type="Proteomes" id="UP001249851"/>
    </source>
</evidence>
<proteinExistence type="predicted"/>
<protein>
    <submittedName>
        <fullName evidence="1">Uncharacterized protein</fullName>
    </submittedName>
</protein>
<reference evidence="1" key="2">
    <citation type="journal article" date="2023" name="Science">
        <title>Genomic signatures of disease resistance in endangered staghorn corals.</title>
        <authorList>
            <person name="Vollmer S.V."/>
            <person name="Selwyn J.D."/>
            <person name="Despard B.A."/>
            <person name="Roesel C.L."/>
        </authorList>
    </citation>
    <scope>NUCLEOTIDE SEQUENCE</scope>
    <source>
        <strain evidence="1">K2</strain>
    </source>
</reference>
<dbReference type="EMBL" id="JARQWQ010000013">
    <property type="protein sequence ID" value="KAK2567767.1"/>
    <property type="molecule type" value="Genomic_DNA"/>
</dbReference>